<dbReference type="PANTHER" id="PTHR10151">
    <property type="entry name" value="ECTONUCLEOTIDE PYROPHOSPHATASE/PHOSPHODIESTERASE"/>
    <property type="match status" value="1"/>
</dbReference>
<feature type="repeat" description="TPR" evidence="1">
    <location>
        <begin position="523"/>
        <end position="556"/>
    </location>
</feature>
<dbReference type="Gene3D" id="1.25.40.10">
    <property type="entry name" value="Tetratricopeptide repeat domain"/>
    <property type="match status" value="2"/>
</dbReference>
<accession>G8R6T2</accession>
<dbReference type="STRING" id="926562.Oweho_1267"/>
<dbReference type="SUPFAM" id="SSF48452">
    <property type="entry name" value="TPR-like"/>
    <property type="match status" value="2"/>
</dbReference>
<dbReference type="SMART" id="SM00028">
    <property type="entry name" value="TPR"/>
    <property type="match status" value="4"/>
</dbReference>
<dbReference type="GO" id="GO:0016787">
    <property type="term" value="F:hydrolase activity"/>
    <property type="evidence" value="ECO:0007669"/>
    <property type="project" value="UniProtKB-ARBA"/>
</dbReference>
<dbReference type="InterPro" id="IPR027417">
    <property type="entry name" value="P-loop_NTPase"/>
</dbReference>
<dbReference type="SUPFAM" id="SSF53649">
    <property type="entry name" value="Alkaline phosphatase-like"/>
    <property type="match status" value="1"/>
</dbReference>
<dbReference type="EMBL" id="CP003156">
    <property type="protein sequence ID" value="AEV32267.1"/>
    <property type="molecule type" value="Genomic_DNA"/>
</dbReference>
<evidence type="ECO:0000259" key="2">
    <source>
        <dbReference type="Pfam" id="PF00685"/>
    </source>
</evidence>
<dbReference type="InterPro" id="IPR017850">
    <property type="entry name" value="Alkaline_phosphatase_core_sf"/>
</dbReference>
<dbReference type="PROSITE" id="PS50005">
    <property type="entry name" value="TPR"/>
    <property type="match status" value="1"/>
</dbReference>
<reference evidence="3 4" key="1">
    <citation type="journal article" date="2012" name="Stand. Genomic Sci.">
        <title>Genome sequence of the orange-pigmented seawater bacterium Owenweeksia hongkongensis type strain (UST20020801(T)).</title>
        <authorList>
            <person name="Riedel T."/>
            <person name="Held B."/>
            <person name="Nolan M."/>
            <person name="Lucas S."/>
            <person name="Lapidus A."/>
            <person name="Tice H."/>
            <person name="Del Rio T.G."/>
            <person name="Cheng J.F."/>
            <person name="Han C."/>
            <person name="Tapia R."/>
            <person name="Goodwin L.A."/>
            <person name="Pitluck S."/>
            <person name="Liolios K."/>
            <person name="Mavromatis K."/>
            <person name="Pagani I."/>
            <person name="Ivanova N."/>
            <person name="Mikhailova N."/>
            <person name="Pati A."/>
            <person name="Chen A."/>
            <person name="Palaniappan K."/>
            <person name="Rohde M."/>
            <person name="Tindall B.J."/>
            <person name="Detter J.C."/>
            <person name="Goker M."/>
            <person name="Woyke T."/>
            <person name="Bristow J."/>
            <person name="Eisen J.A."/>
            <person name="Markowitz V."/>
            <person name="Hugenholtz P."/>
            <person name="Klenk H.P."/>
            <person name="Kyrpides N.C."/>
        </authorList>
    </citation>
    <scope>NUCLEOTIDE SEQUENCE</scope>
    <source>
        <strain evidence="4">DSM 17368 / JCM 12287 / NRRL B-23963</strain>
    </source>
</reference>
<protein>
    <recommendedName>
        <fullName evidence="2">Sulfotransferase domain-containing protein</fullName>
    </recommendedName>
</protein>
<dbReference type="InterPro" id="IPR019734">
    <property type="entry name" value="TPR_rpt"/>
</dbReference>
<dbReference type="Gene3D" id="3.40.50.300">
    <property type="entry name" value="P-loop containing nucleotide triphosphate hydrolases"/>
    <property type="match status" value="1"/>
</dbReference>
<dbReference type="eggNOG" id="COG0457">
    <property type="taxonomic scope" value="Bacteria"/>
</dbReference>
<dbReference type="KEGG" id="oho:Oweho_1267"/>
<dbReference type="HOGENOM" id="CLU_340615_0_0_10"/>
<dbReference type="Pfam" id="PF00685">
    <property type="entry name" value="Sulfotransfer_1"/>
    <property type="match status" value="1"/>
</dbReference>
<keyword evidence="1" id="KW-0802">TPR repeat</keyword>
<keyword evidence="4" id="KW-1185">Reference proteome</keyword>
<dbReference type="Pfam" id="PF01663">
    <property type="entry name" value="Phosphodiest"/>
    <property type="match status" value="1"/>
</dbReference>
<dbReference type="OrthoDB" id="9779418at2"/>
<dbReference type="SUPFAM" id="SSF52540">
    <property type="entry name" value="P-loop containing nucleoside triphosphate hydrolases"/>
    <property type="match status" value="1"/>
</dbReference>
<dbReference type="AlphaFoldDB" id="G8R6T2"/>
<dbReference type="GO" id="GO:0008146">
    <property type="term" value="F:sulfotransferase activity"/>
    <property type="evidence" value="ECO:0007669"/>
    <property type="project" value="InterPro"/>
</dbReference>
<name>G8R6T2_OWEHD</name>
<evidence type="ECO:0000256" key="1">
    <source>
        <dbReference type="PROSITE-ProRule" id="PRU00339"/>
    </source>
</evidence>
<dbReference type="Pfam" id="PF13181">
    <property type="entry name" value="TPR_8"/>
    <property type="match status" value="1"/>
</dbReference>
<dbReference type="Gene3D" id="3.40.720.10">
    <property type="entry name" value="Alkaline Phosphatase, subunit A"/>
    <property type="match status" value="1"/>
</dbReference>
<dbReference type="RefSeq" id="WP_014201627.1">
    <property type="nucleotide sequence ID" value="NC_016599.1"/>
</dbReference>
<evidence type="ECO:0000313" key="4">
    <source>
        <dbReference type="Proteomes" id="UP000005631"/>
    </source>
</evidence>
<dbReference type="InterPro" id="IPR000863">
    <property type="entry name" value="Sulfotransferase_dom"/>
</dbReference>
<organism evidence="3 4">
    <name type="scientific">Owenweeksia hongkongensis (strain DSM 17368 / CIP 108786 / JCM 12287 / NRRL B-23963 / UST20020801)</name>
    <dbReference type="NCBI Taxonomy" id="926562"/>
    <lineage>
        <taxon>Bacteria</taxon>
        <taxon>Pseudomonadati</taxon>
        <taxon>Bacteroidota</taxon>
        <taxon>Flavobacteriia</taxon>
        <taxon>Flavobacteriales</taxon>
        <taxon>Owenweeksiaceae</taxon>
        <taxon>Owenweeksia</taxon>
    </lineage>
</organism>
<dbReference type="PANTHER" id="PTHR10151:SF120">
    <property type="entry name" value="BIS(5'-ADENOSYL)-TRIPHOSPHATASE"/>
    <property type="match status" value="1"/>
</dbReference>
<sequence length="833" mass="94237">MKNSGYEMGKKPKLLLIGWDAADWKVIDPLLKAGKMPALQRLLNNGVRGNIATLNPVLSPMLWTSIATGKRAYDHGIHGFVEADKATGEISPVRATTRKVKPMWSILNEAGYKTNVVNWWPSHPAEKVNGVCVSNHFHKSAPAFGQDWPLDEASVFPADYYKELKELRLHPAELTLAHVLPFIPAAAELDPENDEVLKPFLRVLAHCCSVHNAATYLMEETEWDFMGVYFEAIDHFSHLAMKYHPPKLNDINDEDFEKYKGIVEGSYIFHDMMLDRMLDLAGEDCNVMIVSDHGFESGNLRQVELPDVEAAPALEHRQFGVFIAAGPDIKQREIYGASLLDVAPTVLHHFGLPVGEDMEGQVLQSIFRNTEPVGEIPSWEDTASRPEFVEEGSVSSEEMLSQLQDLGYINLDQSDKLKYVDSELTYNLCVSYLDGNKPKKAKEVLEPYFLKNGELRYGMLLAQAYLKLGDFTSLSSHLDKMEQNFVGQGGVHFLRGMLYLQQSEHEKALQHFFDMESRGLKSSQLYNEIARTFLITQNYRAAKEYFNRSVGLDGENAVALSGKAQCALEEANPEEAILLAEQSLALQFFQPNTHYILAQAALTLKEEDVAKKAVRLCLSQAPKHGPALQLFNKLENRQAVEHKDEVIVVSGFPRSGTSMLMNMLDKGGVPLFVDNERVEDESNPEGYFEHELVKNLGRKNDWMPKARGKAIKVVSLLLRYLPSSEAYKVIWVKRPLTEVLLSQEVMLGRKKEEVMQNFPFQKAVDMQKEEERVKSWLEMQPNIRVLQVEYYDCISDTDLVINEIEDFVGHSIDKQNALSAINKKLHRNKLGNY</sequence>
<proteinExistence type="predicted"/>
<gene>
    <name evidence="3" type="ordered locus">Oweho_1267</name>
</gene>
<dbReference type="eggNOG" id="COG3379">
    <property type="taxonomic scope" value="Bacteria"/>
</dbReference>
<dbReference type="Proteomes" id="UP000005631">
    <property type="component" value="Chromosome"/>
</dbReference>
<dbReference type="InterPro" id="IPR002591">
    <property type="entry name" value="Phosphodiest/P_Trfase"/>
</dbReference>
<dbReference type="InterPro" id="IPR011990">
    <property type="entry name" value="TPR-like_helical_dom_sf"/>
</dbReference>
<evidence type="ECO:0000313" key="3">
    <source>
        <dbReference type="EMBL" id="AEV32267.1"/>
    </source>
</evidence>
<feature type="domain" description="Sulfotransferase" evidence="2">
    <location>
        <begin position="647"/>
        <end position="822"/>
    </location>
</feature>